<dbReference type="EMBL" id="CP033169">
    <property type="protein sequence ID" value="AYO31429.1"/>
    <property type="molecule type" value="Genomic_DNA"/>
</dbReference>
<accession>A0A3G2R7P2</accession>
<dbReference type="Proteomes" id="UP000280960">
    <property type="component" value="Chromosome"/>
</dbReference>
<keyword evidence="1" id="KW-0812">Transmembrane</keyword>
<dbReference type="AlphaFoldDB" id="A0A3G2R7P2"/>
<keyword evidence="3" id="KW-1185">Reference proteome</keyword>
<dbReference type="KEGG" id="bacg:D2962_13220"/>
<organism evidence="2 3">
    <name type="scientific">Biomaibacter acetigenes</name>
    <dbReference type="NCBI Taxonomy" id="2316383"/>
    <lineage>
        <taxon>Bacteria</taxon>
        <taxon>Bacillati</taxon>
        <taxon>Bacillota</taxon>
        <taxon>Clostridia</taxon>
        <taxon>Thermosediminibacterales</taxon>
        <taxon>Tepidanaerobacteraceae</taxon>
        <taxon>Biomaibacter</taxon>
    </lineage>
</organism>
<reference evidence="2 3" key="1">
    <citation type="submission" date="2018-10" db="EMBL/GenBank/DDBJ databases">
        <authorList>
            <person name="Zhang X."/>
        </authorList>
    </citation>
    <scope>NUCLEOTIDE SEQUENCE [LARGE SCALE GENOMIC DNA]</scope>
    <source>
        <strain evidence="2 3">SK-G1</strain>
    </source>
</reference>
<evidence type="ECO:0000313" key="3">
    <source>
        <dbReference type="Proteomes" id="UP000280960"/>
    </source>
</evidence>
<proteinExistence type="predicted"/>
<keyword evidence="1" id="KW-0472">Membrane</keyword>
<name>A0A3G2R7P2_9FIRM</name>
<protein>
    <submittedName>
        <fullName evidence="2">Uncharacterized protein</fullName>
    </submittedName>
</protein>
<feature type="transmembrane region" description="Helical" evidence="1">
    <location>
        <begin position="12"/>
        <end position="35"/>
    </location>
</feature>
<sequence length="62" mass="7077">MKVRKLGFLDSFFMVITDVLIINAGYILAFIRVCLSQECIFNRSNDTISADIAVENILFIFN</sequence>
<keyword evidence="1" id="KW-1133">Transmembrane helix</keyword>
<gene>
    <name evidence="2" type="ORF">D2962_13220</name>
</gene>
<evidence type="ECO:0000313" key="2">
    <source>
        <dbReference type="EMBL" id="AYO31429.1"/>
    </source>
</evidence>
<evidence type="ECO:0000256" key="1">
    <source>
        <dbReference type="SAM" id="Phobius"/>
    </source>
</evidence>